<sequence length="39" mass="4840">MITKKENSNEKYDAEIYLNSQNNYLKYESKFIEDTQKYR</sequence>
<organism evidence="1 2">
    <name type="scientific">Gardnerella vaginalis</name>
    <dbReference type="NCBI Taxonomy" id="2702"/>
    <lineage>
        <taxon>Bacteria</taxon>
        <taxon>Bacillati</taxon>
        <taxon>Actinomycetota</taxon>
        <taxon>Actinomycetes</taxon>
        <taxon>Bifidobacteriales</taxon>
        <taxon>Bifidobacteriaceae</taxon>
        <taxon>Gardnerella</taxon>
    </lineage>
</organism>
<evidence type="ECO:0000313" key="2">
    <source>
        <dbReference type="Proteomes" id="UP000070687"/>
    </source>
</evidence>
<dbReference type="PATRIC" id="fig|2702.100.peg.151"/>
<dbReference type="Proteomes" id="UP000070687">
    <property type="component" value="Unassembled WGS sequence"/>
</dbReference>
<dbReference type="EMBL" id="LRQB01000005">
    <property type="protein sequence ID" value="KXA22932.1"/>
    <property type="molecule type" value="Genomic_DNA"/>
</dbReference>
<proteinExistence type="predicted"/>
<comment type="caution">
    <text evidence="1">The sequence shown here is derived from an EMBL/GenBank/DDBJ whole genome shotgun (WGS) entry which is preliminary data.</text>
</comment>
<accession>A0A133P344</accession>
<reference evidence="1 2" key="1">
    <citation type="submission" date="2016-01" db="EMBL/GenBank/DDBJ databases">
        <authorList>
            <person name="Oliw E.H."/>
        </authorList>
    </citation>
    <scope>NUCLEOTIDE SEQUENCE [LARGE SCALE GENOMIC DNA]</scope>
    <source>
        <strain evidence="1 2">PSS_7772B</strain>
    </source>
</reference>
<name>A0A133P344_GARVA</name>
<evidence type="ECO:0000313" key="1">
    <source>
        <dbReference type="EMBL" id="KXA22932.1"/>
    </source>
</evidence>
<protein>
    <submittedName>
        <fullName evidence="1">Uncharacterized protein</fullName>
    </submittedName>
</protein>
<dbReference type="AlphaFoldDB" id="A0A133P344"/>
<gene>
    <name evidence="1" type="ORF">HMPREF3208_00162</name>
</gene>